<feature type="non-terminal residue" evidence="1">
    <location>
        <position position="68"/>
    </location>
</feature>
<protein>
    <submittedName>
        <fullName evidence="1">Uncharacterized protein</fullName>
    </submittedName>
</protein>
<evidence type="ECO:0000313" key="1">
    <source>
        <dbReference type="EMBL" id="KAJ2766357.1"/>
    </source>
</evidence>
<reference evidence="1" key="1">
    <citation type="submission" date="2022-07" db="EMBL/GenBank/DDBJ databases">
        <title>Phylogenomic reconstructions and comparative analyses of Kickxellomycotina fungi.</title>
        <authorList>
            <person name="Reynolds N.K."/>
            <person name="Stajich J.E."/>
            <person name="Barry K."/>
            <person name="Grigoriev I.V."/>
            <person name="Crous P."/>
            <person name="Smith M.E."/>
        </authorList>
    </citation>
    <scope>NUCLEOTIDE SEQUENCE</scope>
    <source>
        <strain evidence="1">BCRC 34191</strain>
    </source>
</reference>
<accession>A0ACC1JSF4</accession>
<dbReference type="EMBL" id="JANBUK010003722">
    <property type="protein sequence ID" value="KAJ2766357.1"/>
    <property type="molecule type" value="Genomic_DNA"/>
</dbReference>
<name>A0ACC1JSF4_9FUNG</name>
<organism evidence="1 2">
    <name type="scientific">Coemansia linderi</name>
    <dbReference type="NCBI Taxonomy" id="2663919"/>
    <lineage>
        <taxon>Eukaryota</taxon>
        <taxon>Fungi</taxon>
        <taxon>Fungi incertae sedis</taxon>
        <taxon>Zoopagomycota</taxon>
        <taxon>Kickxellomycotina</taxon>
        <taxon>Kickxellomycetes</taxon>
        <taxon>Kickxellales</taxon>
        <taxon>Kickxellaceae</taxon>
        <taxon>Coemansia</taxon>
    </lineage>
</organism>
<gene>
    <name evidence="1" type="ORF">GGI18_006018</name>
</gene>
<sequence length="68" mass="7442">MKLTLTLATLATAVATAKEFNGFSYNPKQLKTGACPTVDTVREDLSVLSKYTNQVRIYSVKDCNQGEP</sequence>
<evidence type="ECO:0000313" key="2">
    <source>
        <dbReference type="Proteomes" id="UP001140066"/>
    </source>
</evidence>
<dbReference type="Proteomes" id="UP001140066">
    <property type="component" value="Unassembled WGS sequence"/>
</dbReference>
<keyword evidence="2" id="KW-1185">Reference proteome</keyword>
<comment type="caution">
    <text evidence="1">The sequence shown here is derived from an EMBL/GenBank/DDBJ whole genome shotgun (WGS) entry which is preliminary data.</text>
</comment>
<proteinExistence type="predicted"/>